<feature type="compositionally biased region" description="Basic residues" evidence="6">
    <location>
        <begin position="340"/>
        <end position="354"/>
    </location>
</feature>
<accession>A0AAJ7WK50</accession>
<feature type="compositionally biased region" description="Polar residues" evidence="6">
    <location>
        <begin position="478"/>
        <end position="491"/>
    </location>
</feature>
<dbReference type="InterPro" id="IPR006575">
    <property type="entry name" value="RWD_dom"/>
</dbReference>
<evidence type="ECO:0000259" key="7">
    <source>
        <dbReference type="PROSITE" id="PS50908"/>
    </source>
</evidence>
<feature type="compositionally biased region" description="Polar residues" evidence="6">
    <location>
        <begin position="735"/>
        <end position="755"/>
    </location>
</feature>
<dbReference type="Pfam" id="PF05773">
    <property type="entry name" value="RWD"/>
    <property type="match status" value="1"/>
</dbReference>
<feature type="compositionally biased region" description="Low complexity" evidence="6">
    <location>
        <begin position="548"/>
        <end position="562"/>
    </location>
</feature>
<dbReference type="Gene3D" id="3.30.40.10">
    <property type="entry name" value="Zinc/RING finger domain, C3HC4 (zinc finger)"/>
    <property type="match status" value="1"/>
</dbReference>
<feature type="region of interest" description="Disordered" evidence="6">
    <location>
        <begin position="511"/>
        <end position="538"/>
    </location>
</feature>
<dbReference type="InterPro" id="IPR016135">
    <property type="entry name" value="UBQ-conjugating_enzyme/RWD"/>
</dbReference>
<dbReference type="InterPro" id="IPR013083">
    <property type="entry name" value="Znf_RING/FYVE/PHD"/>
</dbReference>
<dbReference type="SMART" id="SM00184">
    <property type="entry name" value="RING"/>
    <property type="match status" value="1"/>
</dbReference>
<feature type="domain" description="RWD" evidence="7">
    <location>
        <begin position="13"/>
        <end position="123"/>
    </location>
</feature>
<dbReference type="PANTHER" id="PTHR13198">
    <property type="entry name" value="RING FINGER PROTEIN 25"/>
    <property type="match status" value="1"/>
</dbReference>
<organism evidence="8 9">
    <name type="scientific">Petromyzon marinus</name>
    <name type="common">Sea lamprey</name>
    <dbReference type="NCBI Taxonomy" id="7757"/>
    <lineage>
        <taxon>Eukaryota</taxon>
        <taxon>Metazoa</taxon>
        <taxon>Chordata</taxon>
        <taxon>Craniata</taxon>
        <taxon>Vertebrata</taxon>
        <taxon>Cyclostomata</taxon>
        <taxon>Hyperoartia</taxon>
        <taxon>Petromyzontiformes</taxon>
        <taxon>Petromyzontidae</taxon>
        <taxon>Petromyzon</taxon>
    </lineage>
</organism>
<feature type="region of interest" description="Disordered" evidence="6">
    <location>
        <begin position="543"/>
        <end position="562"/>
    </location>
</feature>
<reference evidence="9" key="1">
    <citation type="submission" date="2025-08" db="UniProtKB">
        <authorList>
            <consortium name="RefSeq"/>
        </authorList>
    </citation>
    <scope>IDENTIFICATION</scope>
    <source>
        <tissue evidence="9">Sperm</tissue>
    </source>
</reference>
<dbReference type="GO" id="GO:0033554">
    <property type="term" value="P:cellular response to stress"/>
    <property type="evidence" value="ECO:0007669"/>
    <property type="project" value="UniProtKB-ARBA"/>
</dbReference>
<feature type="compositionally biased region" description="Polar residues" evidence="6">
    <location>
        <begin position="659"/>
        <end position="706"/>
    </location>
</feature>
<dbReference type="RefSeq" id="XP_032800721.1">
    <property type="nucleotide sequence ID" value="XM_032944830.1"/>
</dbReference>
<evidence type="ECO:0000256" key="1">
    <source>
        <dbReference type="ARBA" id="ARBA00015444"/>
    </source>
</evidence>
<feature type="region of interest" description="Disordered" evidence="6">
    <location>
        <begin position="249"/>
        <end position="435"/>
    </location>
</feature>
<feature type="compositionally biased region" description="Polar residues" evidence="6">
    <location>
        <begin position="795"/>
        <end position="835"/>
    </location>
</feature>
<evidence type="ECO:0000313" key="9">
    <source>
        <dbReference type="RefSeq" id="XP_032800721.1"/>
    </source>
</evidence>
<dbReference type="InterPro" id="IPR039133">
    <property type="entry name" value="RNF25"/>
</dbReference>
<dbReference type="Proteomes" id="UP001318040">
    <property type="component" value="Unplaced"/>
</dbReference>
<dbReference type="PANTHER" id="PTHR13198:SF4">
    <property type="entry name" value="E3 UBIQUITIN-PROTEIN LIGASE RNF25"/>
    <property type="match status" value="1"/>
</dbReference>
<dbReference type="CTD" id="64320"/>
<dbReference type="GO" id="GO:0051246">
    <property type="term" value="P:regulation of protein metabolic process"/>
    <property type="evidence" value="ECO:0007669"/>
    <property type="project" value="UniProtKB-ARBA"/>
</dbReference>
<proteinExistence type="predicted"/>
<keyword evidence="8" id="KW-1185">Reference proteome</keyword>
<feature type="compositionally biased region" description="Low complexity" evidence="6">
    <location>
        <begin position="524"/>
        <end position="538"/>
    </location>
</feature>
<dbReference type="GO" id="GO:0010468">
    <property type="term" value="P:regulation of gene expression"/>
    <property type="evidence" value="ECO:0007669"/>
    <property type="project" value="UniProtKB-ARBA"/>
</dbReference>
<dbReference type="GO" id="GO:0061630">
    <property type="term" value="F:ubiquitin protein ligase activity"/>
    <property type="evidence" value="ECO:0007669"/>
    <property type="project" value="InterPro"/>
</dbReference>
<keyword evidence="3" id="KW-0863">Zinc-finger</keyword>
<feature type="compositionally biased region" description="Polar residues" evidence="6">
    <location>
        <begin position="459"/>
        <end position="470"/>
    </location>
</feature>
<keyword evidence="2" id="KW-0479">Metal-binding</keyword>
<feature type="compositionally biased region" description="Basic and acidic residues" evidence="6">
    <location>
        <begin position="264"/>
        <end position="287"/>
    </location>
</feature>
<dbReference type="SUPFAM" id="SSF57850">
    <property type="entry name" value="RING/U-box"/>
    <property type="match status" value="1"/>
</dbReference>
<comment type="function">
    <text evidence="5">Enhancer of SUMO conjugation. Increases SUMO conjugation to proteins by promoting the: binding of E1 and E2 enzymes, thioester linkage between SUMO and ube2i/ubc9 and transfer of SUMO to specific target proteins which include hif1a, pias, nfkbia, nr3c1 and top1. Has no effect on ubiquitination.</text>
</comment>
<feature type="compositionally biased region" description="Basic and acidic residues" evidence="6">
    <location>
        <begin position="189"/>
        <end position="220"/>
    </location>
</feature>
<dbReference type="GO" id="GO:0009893">
    <property type="term" value="P:positive regulation of metabolic process"/>
    <property type="evidence" value="ECO:0007669"/>
    <property type="project" value="UniProtKB-ARBA"/>
</dbReference>
<dbReference type="InterPro" id="IPR001841">
    <property type="entry name" value="Znf_RING"/>
</dbReference>
<feature type="region of interest" description="Disordered" evidence="6">
    <location>
        <begin position="447"/>
        <end position="496"/>
    </location>
</feature>
<feature type="region of interest" description="Disordered" evidence="6">
    <location>
        <begin position="577"/>
        <end position="706"/>
    </location>
</feature>
<feature type="region of interest" description="Disordered" evidence="6">
    <location>
        <begin position="720"/>
        <end position="888"/>
    </location>
</feature>
<keyword evidence="4" id="KW-0862">Zinc</keyword>
<dbReference type="GO" id="GO:0008270">
    <property type="term" value="F:zinc ion binding"/>
    <property type="evidence" value="ECO:0007669"/>
    <property type="project" value="UniProtKB-KW"/>
</dbReference>
<sequence>MADAALGPGPLQSELEVLQAIFLDDMTVTHEDGRPHPWQVTVHLAPATGEDPALGFVRLSLHLQLQHSYPCSTPLITISNPRGFSEQQIDGLVETLRILAQEQLGSAVLFQLVQVAKEALTTINSHPHGACTICLYSLQESEAFVCSPCFHYFHAHCLSRYALHRLAEGRLAAAGAGPGRQRPQRHGGRHEGAGQRHEGAGQSREEAEQSHKGAGKERWGGQEATNDEVVRAPCPVCRAEMELKIVDLQNAEEPLGPTEEPWVPDERERQRREETERGLRRQRERGGTVDTQTERGAFVISLATPTRVEESPITLELSAPPQPISTEDTDSSPSSQQQRYRPHHRPHHRRHHQQPMRGDDADRRGYLPANHSGHNWMRGGDGWRRPANQREPFGRAANQRRGLPPFSGAIGSEESLTNQETGCWEDPHEPTNRRAVSSTMLLANRGRARANRSHPFTERTANQSPASSHLANEDVESSVANENIASSQSANDDVASSVANENVAALQSAKEDVASSKVANDSPAVSQSANQSAASSEANQIEGTYCGSSSQDNQNSPSLLSSPLTNERLEYSVANEIGASSSGNHRPLSASANHRRPGFSPANHRARLSANPKPAYTLANQNPGVAAGNRSKASSMANHSEEHYSTNHRQVCATANRRPVSSANQRPACSSTNQNSSVTANQKPAYSSANHRQDCSSANQSSAAPVANRSSAFLSANRNMDSATTMSGPSSSSANQKLAYSATNRRIVPSSTNQRPAYALANPESLSTNCSEEHQSTNHKPASARANDRPACLSANDTPAYSSIQRPPHCSLTNQRPAHSSLANQRAAQFSSANQRPAFEAANSGSRGRGRGGNVRGQAGPRACWDNSYDASGGRAASDFSIERRADM</sequence>
<dbReference type="SMART" id="SM00591">
    <property type="entry name" value="RWD"/>
    <property type="match status" value="1"/>
</dbReference>
<name>A0AAJ7WK50_PETMA</name>
<gene>
    <name evidence="9" type="primary">LOC116937734</name>
</gene>
<dbReference type="CDD" id="cd23818">
    <property type="entry name" value="RWD_RNF25"/>
    <property type="match status" value="1"/>
</dbReference>
<evidence type="ECO:0000256" key="2">
    <source>
        <dbReference type="ARBA" id="ARBA00022723"/>
    </source>
</evidence>
<feature type="region of interest" description="Disordered" evidence="6">
    <location>
        <begin position="174"/>
        <end position="226"/>
    </location>
</feature>
<dbReference type="Gene3D" id="3.10.110.10">
    <property type="entry name" value="Ubiquitin Conjugating Enzyme"/>
    <property type="match status" value="1"/>
</dbReference>
<dbReference type="GO" id="GO:0005634">
    <property type="term" value="C:nucleus"/>
    <property type="evidence" value="ECO:0007669"/>
    <property type="project" value="TreeGrafter"/>
</dbReference>
<evidence type="ECO:0000313" key="8">
    <source>
        <dbReference type="Proteomes" id="UP001318040"/>
    </source>
</evidence>
<evidence type="ECO:0000256" key="4">
    <source>
        <dbReference type="ARBA" id="ARBA00022833"/>
    </source>
</evidence>
<dbReference type="GO" id="GO:0016567">
    <property type="term" value="P:protein ubiquitination"/>
    <property type="evidence" value="ECO:0007669"/>
    <property type="project" value="TreeGrafter"/>
</dbReference>
<evidence type="ECO:0000256" key="6">
    <source>
        <dbReference type="SAM" id="MobiDB-lite"/>
    </source>
</evidence>
<dbReference type="SUPFAM" id="SSF54495">
    <property type="entry name" value="UBC-like"/>
    <property type="match status" value="1"/>
</dbReference>
<dbReference type="KEGG" id="pmrn:116937734"/>
<dbReference type="PROSITE" id="PS50908">
    <property type="entry name" value="RWD"/>
    <property type="match status" value="1"/>
</dbReference>
<evidence type="ECO:0000256" key="5">
    <source>
        <dbReference type="ARBA" id="ARBA00053748"/>
    </source>
</evidence>
<feature type="compositionally biased region" description="Low complexity" evidence="6">
    <location>
        <begin position="722"/>
        <end position="734"/>
    </location>
</feature>
<protein>
    <recommendedName>
        <fullName evidence="1">RWD domain-containing protein 3</fullName>
    </recommendedName>
</protein>
<dbReference type="AlphaFoldDB" id="A0AAJ7WK50"/>
<dbReference type="FunFam" id="3.10.110.10:FF:000050">
    <property type="entry name" value="eIF-2-alpha kinase GCN2"/>
    <property type="match status" value="1"/>
</dbReference>
<evidence type="ECO:0000256" key="3">
    <source>
        <dbReference type="ARBA" id="ARBA00022771"/>
    </source>
</evidence>